<accession>A0A2V4LRF7</accession>
<organism evidence="10 11">
    <name type="scientific">Aquipseudomonas alcaligenes</name>
    <name type="common">Pseudomonas alcaligenes</name>
    <dbReference type="NCBI Taxonomy" id="43263"/>
    <lineage>
        <taxon>Bacteria</taxon>
        <taxon>Pseudomonadati</taxon>
        <taxon>Pseudomonadota</taxon>
        <taxon>Gammaproteobacteria</taxon>
        <taxon>Pseudomonadales</taxon>
        <taxon>Pseudomonadaceae</taxon>
        <taxon>Aquipseudomonas</taxon>
    </lineage>
</organism>
<keyword evidence="3" id="KW-0808">Transferase</keyword>
<keyword evidence="6 7" id="KW-0961">Cell wall biogenesis/degradation</keyword>
<evidence type="ECO:0000313" key="10">
    <source>
        <dbReference type="EMBL" id="PYC23687.1"/>
    </source>
</evidence>
<dbReference type="GO" id="GO:0009252">
    <property type="term" value="P:peptidoglycan biosynthetic process"/>
    <property type="evidence" value="ECO:0007669"/>
    <property type="project" value="UniProtKB-UniPathway"/>
</dbReference>
<evidence type="ECO:0000259" key="9">
    <source>
        <dbReference type="PROSITE" id="PS52029"/>
    </source>
</evidence>
<evidence type="ECO:0000256" key="6">
    <source>
        <dbReference type="ARBA" id="ARBA00023316"/>
    </source>
</evidence>
<evidence type="ECO:0000256" key="8">
    <source>
        <dbReference type="SAM" id="SignalP"/>
    </source>
</evidence>
<protein>
    <submittedName>
        <fullName evidence="10">Murein L,D-transpeptidase</fullName>
    </submittedName>
</protein>
<dbReference type="InterPro" id="IPR036365">
    <property type="entry name" value="PGBD-like_sf"/>
</dbReference>
<dbReference type="Gene3D" id="2.40.440.10">
    <property type="entry name" value="L,D-transpeptidase catalytic domain-like"/>
    <property type="match status" value="1"/>
</dbReference>
<feature type="domain" description="L,D-TPase catalytic" evidence="9">
    <location>
        <begin position="279"/>
        <end position="448"/>
    </location>
</feature>
<evidence type="ECO:0000256" key="3">
    <source>
        <dbReference type="ARBA" id="ARBA00022679"/>
    </source>
</evidence>
<dbReference type="AlphaFoldDB" id="A0A2V4LRF7"/>
<dbReference type="InterPro" id="IPR036366">
    <property type="entry name" value="PGBDSf"/>
</dbReference>
<comment type="caution">
    <text evidence="10">The sequence shown here is derived from an EMBL/GenBank/DDBJ whole genome shotgun (WGS) entry which is preliminary data.</text>
</comment>
<dbReference type="InterPro" id="IPR045380">
    <property type="entry name" value="LD_TPept_scaffold_dom"/>
</dbReference>
<dbReference type="SUPFAM" id="SSF141523">
    <property type="entry name" value="L,D-transpeptidase catalytic domain-like"/>
    <property type="match status" value="1"/>
</dbReference>
<sequence>MFKKCACYPSIVLLVLPLVALAAPPPAPCASPSLSLDDATRGLLDDFYRERDGQPAWADAFRRNWLRAELQALADDGLNPADYPLPDSYDACTERQFSLSYLRGLLDLRRGRQPDMPAERLWRADSEVRPDPRRAVLAAARQHADDPTAAFAAVRPTARRYLDLRAAYAFARRQPLPTWPPLPPGPLLKPGGHDARLPLLRQRLAAQGYLASAEDASSAFDPATVLALQRFQRQHGLQADGVLGPTTLAELNVGALARRDQLRVNLERLRWHVDDLRQARVLINVAAAELSVIDGDRELWRTRTQVGRPARATPLLASRIERLTLNPTWTVPPTILREDKLPAIRADIGFLQQHQMSVYDHQGNLLDPQQLDWSRPGAILLRQAAGPGNPLGRVALRFPNPFAVYLHDTPSQALFDKAPRLFSSGCVRIEAVDQLLPWLLAEDELQTVRDGIASGKTREYRLQQSVALLLGYWTAEVVDGRLRYFPDIYQRDPALLAALLSAHP</sequence>
<comment type="pathway">
    <text evidence="1 7">Cell wall biogenesis; peptidoglycan biosynthesis.</text>
</comment>
<dbReference type="Gene3D" id="1.10.101.10">
    <property type="entry name" value="PGBD-like superfamily/PGBD"/>
    <property type="match status" value="1"/>
</dbReference>
<dbReference type="PANTHER" id="PTHR41533">
    <property type="entry name" value="L,D-TRANSPEPTIDASE HI_1667-RELATED"/>
    <property type="match status" value="1"/>
</dbReference>
<dbReference type="Pfam" id="PF03734">
    <property type="entry name" value="YkuD"/>
    <property type="match status" value="1"/>
</dbReference>
<comment type="similarity">
    <text evidence="2">Belongs to the YkuD family.</text>
</comment>
<evidence type="ECO:0000256" key="5">
    <source>
        <dbReference type="ARBA" id="ARBA00022984"/>
    </source>
</evidence>
<proteinExistence type="inferred from homology"/>
<gene>
    <name evidence="10" type="ORF">DMO17_12770</name>
</gene>
<keyword evidence="5 7" id="KW-0573">Peptidoglycan synthesis</keyword>
<dbReference type="GO" id="GO:0008360">
    <property type="term" value="P:regulation of cell shape"/>
    <property type="evidence" value="ECO:0007669"/>
    <property type="project" value="UniProtKB-UniRule"/>
</dbReference>
<dbReference type="Pfam" id="PF01471">
    <property type="entry name" value="PG_binding_1"/>
    <property type="match status" value="1"/>
</dbReference>
<feature type="chain" id="PRO_5016048754" evidence="8">
    <location>
        <begin position="23"/>
        <end position="504"/>
    </location>
</feature>
<dbReference type="EMBL" id="QJRX01000006">
    <property type="protein sequence ID" value="PYC23687.1"/>
    <property type="molecule type" value="Genomic_DNA"/>
</dbReference>
<feature type="active site" description="Proton donor/acceptor" evidence="7">
    <location>
        <position position="407"/>
    </location>
</feature>
<dbReference type="InterPro" id="IPR038063">
    <property type="entry name" value="Transpep_catalytic_dom"/>
</dbReference>
<dbReference type="CDD" id="cd16913">
    <property type="entry name" value="YkuD_like"/>
    <property type="match status" value="1"/>
</dbReference>
<dbReference type="PROSITE" id="PS52029">
    <property type="entry name" value="LD_TPASE"/>
    <property type="match status" value="1"/>
</dbReference>
<dbReference type="InterPro" id="IPR005490">
    <property type="entry name" value="LD_TPept_cat_dom"/>
</dbReference>
<evidence type="ECO:0000256" key="7">
    <source>
        <dbReference type="PROSITE-ProRule" id="PRU01373"/>
    </source>
</evidence>
<dbReference type="Pfam" id="PF20142">
    <property type="entry name" value="Scaffold"/>
    <property type="match status" value="1"/>
</dbReference>
<dbReference type="SUPFAM" id="SSF47090">
    <property type="entry name" value="PGBD-like"/>
    <property type="match status" value="1"/>
</dbReference>
<feature type="signal peptide" evidence="8">
    <location>
        <begin position="1"/>
        <end position="22"/>
    </location>
</feature>
<evidence type="ECO:0000256" key="2">
    <source>
        <dbReference type="ARBA" id="ARBA00005992"/>
    </source>
</evidence>
<evidence type="ECO:0000256" key="4">
    <source>
        <dbReference type="ARBA" id="ARBA00022960"/>
    </source>
</evidence>
<evidence type="ECO:0000256" key="1">
    <source>
        <dbReference type="ARBA" id="ARBA00004752"/>
    </source>
</evidence>
<dbReference type="GO" id="GO:0004180">
    <property type="term" value="F:carboxypeptidase activity"/>
    <property type="evidence" value="ECO:0007669"/>
    <property type="project" value="UniProtKB-ARBA"/>
</dbReference>
<evidence type="ECO:0000313" key="11">
    <source>
        <dbReference type="Proteomes" id="UP000248146"/>
    </source>
</evidence>
<keyword evidence="4 7" id="KW-0133">Cell shape</keyword>
<dbReference type="InterPro" id="IPR052905">
    <property type="entry name" value="LD-transpeptidase_YkuD-like"/>
</dbReference>
<dbReference type="UniPathway" id="UPA00219"/>
<keyword evidence="8" id="KW-0732">Signal</keyword>
<dbReference type="InterPro" id="IPR002477">
    <property type="entry name" value="Peptidoglycan-bd-like"/>
</dbReference>
<dbReference type="GO" id="GO:0071555">
    <property type="term" value="P:cell wall organization"/>
    <property type="evidence" value="ECO:0007669"/>
    <property type="project" value="UniProtKB-UniRule"/>
</dbReference>
<dbReference type="GO" id="GO:0016740">
    <property type="term" value="F:transferase activity"/>
    <property type="evidence" value="ECO:0007669"/>
    <property type="project" value="UniProtKB-KW"/>
</dbReference>
<feature type="active site" description="Nucleophile" evidence="7">
    <location>
        <position position="426"/>
    </location>
</feature>
<dbReference type="Proteomes" id="UP000248146">
    <property type="component" value="Unassembled WGS sequence"/>
</dbReference>
<dbReference type="PANTHER" id="PTHR41533:SF2">
    <property type="entry name" value="BLR7131 PROTEIN"/>
    <property type="match status" value="1"/>
</dbReference>
<reference evidence="10 11" key="1">
    <citation type="submission" date="2018-06" db="EMBL/GenBank/DDBJ databases">
        <title>Pseudomonas diversity within urban Lake Michigan freshwaters.</title>
        <authorList>
            <person name="Batrich M."/>
            <person name="Hatzopoulos T."/>
            <person name="Putonti C."/>
        </authorList>
    </citation>
    <scope>NUCLEOTIDE SEQUENCE [LARGE SCALE GENOMIC DNA]</scope>
    <source>
        <strain evidence="10 11">MB-090714</strain>
    </source>
</reference>
<name>A0A2V4LRF7_AQUAC</name>
<dbReference type="OrthoDB" id="9778545at2"/>